<reference evidence="12 13" key="1">
    <citation type="submission" date="2011-04" db="EMBL/GenBank/DDBJ databases">
        <authorList>
            <person name="Muzny D."/>
            <person name="Qin X."/>
            <person name="Deng J."/>
            <person name="Jiang H."/>
            <person name="Liu Y."/>
            <person name="Qu J."/>
            <person name="Song X.-Z."/>
            <person name="Zhang L."/>
            <person name="Thornton R."/>
            <person name="Coyle M."/>
            <person name="Francisco L."/>
            <person name="Jackson L."/>
            <person name="Javaid M."/>
            <person name="Korchina V."/>
            <person name="Kovar C."/>
            <person name="Mata R."/>
            <person name="Mathew T."/>
            <person name="Ngo R."/>
            <person name="Nguyen L."/>
            <person name="Nguyen N."/>
            <person name="Okwuonu G."/>
            <person name="Ongeri F."/>
            <person name="Pham C."/>
            <person name="Simmons D."/>
            <person name="Wilczek-Boney K."/>
            <person name="Hale W."/>
            <person name="Jakkamsetti A."/>
            <person name="Pham P."/>
            <person name="Ruth R."/>
            <person name="San Lucas F."/>
            <person name="Warren J."/>
            <person name="Zhang J."/>
            <person name="Zhao Z."/>
            <person name="Zhou C."/>
            <person name="Zhu D."/>
            <person name="Lee S."/>
            <person name="Bess C."/>
            <person name="Blankenburg K."/>
            <person name="Forbes L."/>
            <person name="Fu Q."/>
            <person name="Gubbala S."/>
            <person name="Hirani K."/>
            <person name="Jayaseelan J.C."/>
            <person name="Lara F."/>
            <person name="Munidasa M."/>
            <person name="Palculict T."/>
            <person name="Patil S."/>
            <person name="Pu L.-L."/>
            <person name="Saada N."/>
            <person name="Tang L."/>
            <person name="Weissenberger G."/>
            <person name="Zhu Y."/>
            <person name="Hemphill L."/>
            <person name="Shang Y."/>
            <person name="Youmans B."/>
            <person name="Ayvaz T."/>
            <person name="Ross M."/>
            <person name="Santibanez J."/>
            <person name="Aqrawi P."/>
            <person name="Gross S."/>
            <person name="Joshi V."/>
            <person name="Fowler G."/>
            <person name="Nazareth L."/>
            <person name="Reid J."/>
            <person name="Worley K."/>
            <person name="Petrosino J."/>
            <person name="Highlander S."/>
            <person name="Gibbs R."/>
        </authorList>
    </citation>
    <scope>NUCLEOTIDE SEQUENCE [LARGE SCALE GENOMIC DNA]</scope>
    <source>
        <strain evidence="12 13">2681</strain>
    </source>
</reference>
<evidence type="ECO:0000256" key="7">
    <source>
        <dbReference type="ARBA" id="ARBA00023004"/>
    </source>
</evidence>
<dbReference type="FunFam" id="3.40.640.10:FF:000084">
    <property type="entry name" value="IscS-like cysteine desulfurase"/>
    <property type="match status" value="1"/>
</dbReference>
<dbReference type="Proteomes" id="UP000005316">
    <property type="component" value="Unassembled WGS sequence"/>
</dbReference>
<dbReference type="PIRSF" id="PIRSF005572">
    <property type="entry name" value="NifS"/>
    <property type="match status" value="1"/>
</dbReference>
<comment type="catalytic activity">
    <reaction evidence="9">
        <text>(sulfur carrier)-H + L-cysteine = (sulfur carrier)-SH + L-alanine</text>
        <dbReference type="Rhea" id="RHEA:43892"/>
        <dbReference type="Rhea" id="RHEA-COMP:14737"/>
        <dbReference type="Rhea" id="RHEA-COMP:14739"/>
        <dbReference type="ChEBI" id="CHEBI:29917"/>
        <dbReference type="ChEBI" id="CHEBI:35235"/>
        <dbReference type="ChEBI" id="CHEBI:57972"/>
        <dbReference type="ChEBI" id="CHEBI:64428"/>
        <dbReference type="EC" id="2.8.1.7"/>
    </reaction>
</comment>
<dbReference type="PANTHER" id="PTHR11601">
    <property type="entry name" value="CYSTEINE DESULFURYLASE FAMILY MEMBER"/>
    <property type="match status" value="1"/>
</dbReference>
<keyword evidence="5" id="KW-0479">Metal-binding</keyword>
<accession>F9DNJ2</accession>
<dbReference type="InterPro" id="IPR015421">
    <property type="entry name" value="PyrdxlP-dep_Trfase_major"/>
</dbReference>
<dbReference type="InterPro" id="IPR015424">
    <property type="entry name" value="PyrdxlP-dep_Trfase"/>
</dbReference>
<keyword evidence="8" id="KW-0411">Iron-sulfur</keyword>
<dbReference type="InterPro" id="IPR016454">
    <property type="entry name" value="Cysteine_dSase"/>
</dbReference>
<evidence type="ECO:0000256" key="8">
    <source>
        <dbReference type="ARBA" id="ARBA00023014"/>
    </source>
</evidence>
<keyword evidence="4 12" id="KW-0808">Transferase</keyword>
<evidence type="ECO:0000256" key="4">
    <source>
        <dbReference type="ARBA" id="ARBA00022679"/>
    </source>
</evidence>
<comment type="cofactor">
    <cofactor evidence="1 10">
        <name>pyridoxal 5'-phosphate</name>
        <dbReference type="ChEBI" id="CHEBI:597326"/>
    </cofactor>
</comment>
<dbReference type="HOGENOM" id="CLU_003433_0_0_9"/>
<dbReference type="InterPro" id="IPR015422">
    <property type="entry name" value="PyrdxlP-dep_Trfase_small"/>
</dbReference>
<evidence type="ECO:0000259" key="11">
    <source>
        <dbReference type="Pfam" id="PF00266"/>
    </source>
</evidence>
<dbReference type="GO" id="GO:0046872">
    <property type="term" value="F:metal ion binding"/>
    <property type="evidence" value="ECO:0007669"/>
    <property type="project" value="UniProtKB-KW"/>
</dbReference>
<sequence length="394" mass="43232">MNTCSIFKGVYQMKQAIYLDYAATTPMHPTVLERFTSALSDTYGNPSSTHQFGRNAKKLLEEARKTLALSVGALPNEIIFTSGGTEADNLAIFGSVQIMQPHGRHIITTEIEHHAVLNPCKRLESQGYEVTYLQPDRNGLISVEQVRHALTDETILVSIMYGNNEVGTIQPIAEIGNLLESHQAIFHTDAVQAYGTSLLDVNELQVDLLSVSAHKLNGPKGIGFLYQRSGKLLDAQLHGGEQEKKRRAGTENVPATAAFAQAVSIAEQTKDETAETYQSYKRTMSEIFKRNEIEFLPTVHESIPVLPHIYHVSFPGTDVETFLMSLDLEGIAVSSGSACTAGSFEPSHVVTAMFGDDSDNARNSIRISFGYGLEQSMIEEAAERISAVVKRLVK</sequence>
<dbReference type="Gene3D" id="1.10.260.50">
    <property type="match status" value="1"/>
</dbReference>
<dbReference type="Pfam" id="PF00266">
    <property type="entry name" value="Aminotran_5"/>
    <property type="match status" value="1"/>
</dbReference>
<keyword evidence="6" id="KW-0663">Pyridoxal phosphate</keyword>
<feature type="domain" description="Aminotransferase class V" evidence="11">
    <location>
        <begin position="17"/>
        <end position="375"/>
    </location>
</feature>
<evidence type="ECO:0000256" key="5">
    <source>
        <dbReference type="ARBA" id="ARBA00022723"/>
    </source>
</evidence>
<dbReference type="eggNOG" id="COG1104">
    <property type="taxonomic scope" value="Bacteria"/>
</dbReference>
<evidence type="ECO:0000313" key="13">
    <source>
        <dbReference type="Proteomes" id="UP000005316"/>
    </source>
</evidence>
<dbReference type="PROSITE" id="PS00595">
    <property type="entry name" value="AA_TRANSFER_CLASS_5"/>
    <property type="match status" value="1"/>
</dbReference>
<dbReference type="EMBL" id="AFPZ01000011">
    <property type="protein sequence ID" value="EGQ27626.1"/>
    <property type="molecule type" value="Genomic_DNA"/>
</dbReference>
<dbReference type="InterPro" id="IPR020578">
    <property type="entry name" value="Aminotrans_V_PyrdxlP_BS"/>
</dbReference>
<proteinExistence type="inferred from homology"/>
<dbReference type="SUPFAM" id="SSF53383">
    <property type="entry name" value="PLP-dependent transferases"/>
    <property type="match status" value="1"/>
</dbReference>
<dbReference type="NCBIfam" id="NF002806">
    <property type="entry name" value="PRK02948.1"/>
    <property type="match status" value="1"/>
</dbReference>
<dbReference type="InterPro" id="IPR000192">
    <property type="entry name" value="Aminotrans_V_dom"/>
</dbReference>
<dbReference type="AlphaFoldDB" id="F9DNJ2"/>
<evidence type="ECO:0000256" key="9">
    <source>
        <dbReference type="ARBA" id="ARBA00050776"/>
    </source>
</evidence>
<comment type="similarity">
    <text evidence="2">Belongs to the class-V pyridoxal-phosphate-dependent aminotransferase family. NifS/IscS subfamily.</text>
</comment>
<protein>
    <recommendedName>
        <fullName evidence="3">cysteine desulfurase</fullName>
        <ecNumber evidence="3">2.8.1.7</ecNumber>
    </recommendedName>
</protein>
<evidence type="ECO:0000256" key="1">
    <source>
        <dbReference type="ARBA" id="ARBA00001933"/>
    </source>
</evidence>
<dbReference type="GO" id="GO:0031071">
    <property type="term" value="F:cysteine desulfurase activity"/>
    <property type="evidence" value="ECO:0007669"/>
    <property type="project" value="UniProtKB-EC"/>
</dbReference>
<evidence type="ECO:0000256" key="6">
    <source>
        <dbReference type="ARBA" id="ARBA00022898"/>
    </source>
</evidence>
<dbReference type="Gene3D" id="3.90.1150.10">
    <property type="entry name" value="Aspartate Aminotransferase, domain 1"/>
    <property type="match status" value="1"/>
</dbReference>
<dbReference type="PANTHER" id="PTHR11601:SF34">
    <property type="entry name" value="CYSTEINE DESULFURASE"/>
    <property type="match status" value="1"/>
</dbReference>
<dbReference type="STRING" id="759851.SAMN04244570_0580"/>
<evidence type="ECO:0000256" key="10">
    <source>
        <dbReference type="RuleBase" id="RU004504"/>
    </source>
</evidence>
<comment type="caution">
    <text evidence="12">The sequence shown here is derived from an EMBL/GenBank/DDBJ whole genome shotgun (WGS) entry which is preliminary data.</text>
</comment>
<dbReference type="EC" id="2.8.1.7" evidence="3"/>
<keyword evidence="7" id="KW-0408">Iron</keyword>
<evidence type="ECO:0000256" key="2">
    <source>
        <dbReference type="ARBA" id="ARBA00006490"/>
    </source>
</evidence>
<name>F9DNJ2_9BACL</name>
<gene>
    <name evidence="12" type="primary">iscS</name>
    <name evidence="12" type="ORF">HMPREF9372_0372</name>
</gene>
<dbReference type="Gene3D" id="3.40.640.10">
    <property type="entry name" value="Type I PLP-dependent aspartate aminotransferase-like (Major domain)"/>
    <property type="match status" value="1"/>
</dbReference>
<evidence type="ECO:0000313" key="12">
    <source>
        <dbReference type="EMBL" id="EGQ27626.1"/>
    </source>
</evidence>
<organism evidence="12 13">
    <name type="scientific">Sporosarcina newyorkensis 2681</name>
    <dbReference type="NCBI Taxonomy" id="1027292"/>
    <lineage>
        <taxon>Bacteria</taxon>
        <taxon>Bacillati</taxon>
        <taxon>Bacillota</taxon>
        <taxon>Bacilli</taxon>
        <taxon>Bacillales</taxon>
        <taxon>Caryophanaceae</taxon>
        <taxon>Sporosarcina</taxon>
    </lineage>
</organism>
<dbReference type="GO" id="GO:0051536">
    <property type="term" value="F:iron-sulfur cluster binding"/>
    <property type="evidence" value="ECO:0007669"/>
    <property type="project" value="UniProtKB-KW"/>
</dbReference>
<evidence type="ECO:0000256" key="3">
    <source>
        <dbReference type="ARBA" id="ARBA00012239"/>
    </source>
</evidence>